<accession>A0A6C0G1Q5</accession>
<reference evidence="1 2" key="1">
    <citation type="submission" date="2020-01" db="EMBL/GenBank/DDBJ databases">
        <title>Paenibacillus sp. nov., isolated from tomato rhizosphere.</title>
        <authorList>
            <person name="Weon H.-Y."/>
            <person name="Lee S.A."/>
        </authorList>
    </citation>
    <scope>NUCLEOTIDE SEQUENCE [LARGE SCALE GENOMIC DNA]</scope>
    <source>
        <strain evidence="1 2">12200R-189</strain>
    </source>
</reference>
<dbReference type="InterPro" id="IPR009784">
    <property type="entry name" value="DUF1349"/>
</dbReference>
<evidence type="ECO:0000313" key="1">
    <source>
        <dbReference type="EMBL" id="QHT62747.1"/>
    </source>
</evidence>
<keyword evidence="2" id="KW-1185">Reference proteome</keyword>
<dbReference type="SUPFAM" id="SSF49899">
    <property type="entry name" value="Concanavalin A-like lectins/glucanases"/>
    <property type="match status" value="1"/>
</dbReference>
<dbReference type="RefSeq" id="WP_162359178.1">
    <property type="nucleotide sequence ID" value="NZ_CP048209.1"/>
</dbReference>
<organism evidence="1 2">
    <name type="scientific">Paenibacillus lycopersici</name>
    <dbReference type="NCBI Taxonomy" id="2704462"/>
    <lineage>
        <taxon>Bacteria</taxon>
        <taxon>Bacillati</taxon>
        <taxon>Bacillota</taxon>
        <taxon>Bacilli</taxon>
        <taxon>Bacillales</taxon>
        <taxon>Paenibacillaceae</taxon>
        <taxon>Paenibacillus</taxon>
    </lineage>
</organism>
<evidence type="ECO:0000313" key="2">
    <source>
        <dbReference type="Proteomes" id="UP000476064"/>
    </source>
</evidence>
<dbReference type="InterPro" id="IPR013320">
    <property type="entry name" value="ConA-like_dom_sf"/>
</dbReference>
<dbReference type="Proteomes" id="UP000476064">
    <property type="component" value="Chromosome"/>
</dbReference>
<dbReference type="AlphaFoldDB" id="A0A6C0G1Q5"/>
<dbReference type="PANTHER" id="PTHR35332">
    <property type="entry name" value="REGULATION OF ENOLASE PROTEIN 1"/>
    <property type="match status" value="1"/>
</dbReference>
<dbReference type="Pfam" id="PF07081">
    <property type="entry name" value="DUF1349"/>
    <property type="match status" value="1"/>
</dbReference>
<proteinExistence type="predicted"/>
<dbReference type="PANTHER" id="PTHR35332:SF2">
    <property type="entry name" value="REGULATION OF ENOLASE PROTEIN 1"/>
    <property type="match status" value="1"/>
</dbReference>
<protein>
    <submittedName>
        <fullName evidence="1">DUF1349 domain-containing protein</fullName>
    </submittedName>
</protein>
<gene>
    <name evidence="1" type="ORF">GXP70_24035</name>
</gene>
<dbReference type="KEGG" id="plyc:GXP70_24035"/>
<dbReference type="Gene3D" id="2.60.120.200">
    <property type="match status" value="1"/>
</dbReference>
<name>A0A6C0G1Q5_9BACL</name>
<sequence>MSTNLFHDVAARNGFTWANEPERWSYTADGGLYVEAPAKADYYQDPAGKHIVSSAPFLRLQAGVAFELTTRLGAAMKDQYDSGCLMLLADDRNWAKLCFEHNGRYPTIVSVVTQNGVSDDCNSMRVDVEKPYLRITRTNACIAFHYSEDGEAWEQVRYFGMQLPVNVHAGVVAQSPQGTGCAVTFDFLTLTESELARS</sequence>
<dbReference type="EMBL" id="CP048209">
    <property type="protein sequence ID" value="QHT62747.1"/>
    <property type="molecule type" value="Genomic_DNA"/>
</dbReference>